<dbReference type="EMBL" id="JANBVO010000051">
    <property type="protein sequence ID" value="KAJ9133330.1"/>
    <property type="molecule type" value="Genomic_DNA"/>
</dbReference>
<keyword evidence="2" id="KW-1185">Reference proteome</keyword>
<evidence type="ECO:0000313" key="2">
    <source>
        <dbReference type="Proteomes" id="UP001174694"/>
    </source>
</evidence>
<sequence>MVKTYVLAPNFATAPDGAIKLGHVLKNLTEFVAVNRNSIVPISNPNPVDIKDGFTATRAKLLSGELGFFAKVLALVGIGVGASIFYHKSSSDVLSFAKLVTVTFDPTDDYIAETMKLADINIFLANTEYKKPLYLITGLKIGQQGSMQSMTTTAIGGGAEAAAGPPGLPVEAGARLNVARATQEGIAFTNSTDFIVAFRVRKVTFKHGEPRHQAYDSKAVMQGKDGDEIRSTVTFEVSDDVSLGDLSLRAQRSMHEENAGRDDADVDDEETLWILPNVTESETTTEMD</sequence>
<comment type="caution">
    <text evidence="1">The sequence shown here is derived from an EMBL/GenBank/DDBJ whole genome shotgun (WGS) entry which is preliminary data.</text>
</comment>
<dbReference type="Proteomes" id="UP001174694">
    <property type="component" value="Unassembled WGS sequence"/>
</dbReference>
<accession>A0AA38VHM1</accession>
<proteinExistence type="predicted"/>
<reference evidence="1" key="1">
    <citation type="submission" date="2022-07" db="EMBL/GenBank/DDBJ databases">
        <title>Fungi with potential for degradation of polypropylene.</title>
        <authorList>
            <person name="Gostincar C."/>
        </authorList>
    </citation>
    <scope>NUCLEOTIDE SEQUENCE</scope>
    <source>
        <strain evidence="1">EXF-13308</strain>
    </source>
</reference>
<organism evidence="1 2">
    <name type="scientific">Pleurostoma richardsiae</name>
    <dbReference type="NCBI Taxonomy" id="41990"/>
    <lineage>
        <taxon>Eukaryota</taxon>
        <taxon>Fungi</taxon>
        <taxon>Dikarya</taxon>
        <taxon>Ascomycota</taxon>
        <taxon>Pezizomycotina</taxon>
        <taxon>Sordariomycetes</taxon>
        <taxon>Sordariomycetidae</taxon>
        <taxon>Calosphaeriales</taxon>
        <taxon>Pleurostomataceae</taxon>
        <taxon>Pleurostoma</taxon>
    </lineage>
</organism>
<evidence type="ECO:0000313" key="1">
    <source>
        <dbReference type="EMBL" id="KAJ9133330.1"/>
    </source>
</evidence>
<gene>
    <name evidence="1" type="ORF">NKR23_g10838</name>
</gene>
<dbReference type="AlphaFoldDB" id="A0AA38VHM1"/>
<protein>
    <submittedName>
        <fullName evidence="1">Uncharacterized protein</fullName>
    </submittedName>
</protein>
<name>A0AA38VHM1_9PEZI</name>